<dbReference type="SMART" id="SM00388">
    <property type="entry name" value="HisKA"/>
    <property type="match status" value="1"/>
</dbReference>
<dbReference type="Pfam" id="PF13426">
    <property type="entry name" value="PAS_9"/>
    <property type="match status" value="1"/>
</dbReference>
<dbReference type="InterPro" id="IPR025201">
    <property type="entry name" value="KdpD_TM"/>
</dbReference>
<dbReference type="PROSITE" id="PS50113">
    <property type="entry name" value="PAC"/>
    <property type="match status" value="6"/>
</dbReference>
<dbReference type="SUPFAM" id="SSF55874">
    <property type="entry name" value="ATPase domain of HSP90 chaperone/DNA topoisomerase II/histidine kinase"/>
    <property type="match status" value="1"/>
</dbReference>
<evidence type="ECO:0000256" key="5">
    <source>
        <dbReference type="ARBA" id="ARBA00022519"/>
    </source>
</evidence>
<dbReference type="KEGG" id="cyj:Cyan7822_3607"/>
<evidence type="ECO:0000256" key="8">
    <source>
        <dbReference type="ARBA" id="ARBA00022692"/>
    </source>
</evidence>
<feature type="domain" description="PAS" evidence="19">
    <location>
        <begin position="506"/>
        <end position="576"/>
    </location>
</feature>
<dbReference type="RefSeq" id="WP_013323617.1">
    <property type="nucleotide sequence ID" value="NC_014501.1"/>
</dbReference>
<dbReference type="InterPro" id="IPR036097">
    <property type="entry name" value="HisK_dim/P_sf"/>
</dbReference>
<dbReference type="Gene3D" id="3.30.450.20">
    <property type="entry name" value="PAS domain"/>
    <property type="match status" value="7"/>
</dbReference>
<feature type="transmembrane region" description="Helical" evidence="17">
    <location>
        <begin position="60"/>
        <end position="76"/>
    </location>
</feature>
<evidence type="ECO:0000256" key="15">
    <source>
        <dbReference type="ARBA" id="ARBA00023136"/>
    </source>
</evidence>
<evidence type="ECO:0000256" key="3">
    <source>
        <dbReference type="ARBA" id="ARBA00012438"/>
    </source>
</evidence>
<evidence type="ECO:0000256" key="4">
    <source>
        <dbReference type="ARBA" id="ARBA00022475"/>
    </source>
</evidence>
<keyword evidence="8 17" id="KW-0812">Transmembrane</keyword>
<dbReference type="InterPro" id="IPR003661">
    <property type="entry name" value="HisK_dim/P_dom"/>
</dbReference>
<dbReference type="SUPFAM" id="SSF55785">
    <property type="entry name" value="PYP-like sensor domain (PAS domain)"/>
    <property type="match status" value="7"/>
</dbReference>
<feature type="transmembrane region" description="Helical" evidence="17">
    <location>
        <begin position="12"/>
        <end position="33"/>
    </location>
</feature>
<dbReference type="PROSITE" id="PS50112">
    <property type="entry name" value="PAS"/>
    <property type="match status" value="7"/>
</dbReference>
<evidence type="ECO:0000256" key="7">
    <source>
        <dbReference type="ARBA" id="ARBA00022679"/>
    </source>
</evidence>
<evidence type="ECO:0000256" key="1">
    <source>
        <dbReference type="ARBA" id="ARBA00000085"/>
    </source>
</evidence>
<dbReference type="PANTHER" id="PTHR43304:SF1">
    <property type="entry name" value="PAC DOMAIN-CONTAINING PROTEIN"/>
    <property type="match status" value="1"/>
</dbReference>
<dbReference type="Pfam" id="PF02518">
    <property type="entry name" value="HATPase_c"/>
    <property type="match status" value="1"/>
</dbReference>
<evidence type="ECO:0000256" key="6">
    <source>
        <dbReference type="ARBA" id="ARBA00022553"/>
    </source>
</evidence>
<dbReference type="Proteomes" id="UP000008206">
    <property type="component" value="Chromosome"/>
</dbReference>
<dbReference type="EMBL" id="CP002198">
    <property type="protein sequence ID" value="ADN15548.1"/>
    <property type="molecule type" value="Genomic_DNA"/>
</dbReference>
<reference evidence="22" key="1">
    <citation type="journal article" date="2011" name="MBio">
        <title>Novel metabolic attributes of the genus Cyanothece, comprising a group of unicellular nitrogen-fixing Cyanobacteria.</title>
        <authorList>
            <person name="Bandyopadhyay A."/>
            <person name="Elvitigala T."/>
            <person name="Welsh E."/>
            <person name="Stockel J."/>
            <person name="Liberton M."/>
            <person name="Min H."/>
            <person name="Sherman L.A."/>
            <person name="Pakrasi H.B."/>
        </authorList>
    </citation>
    <scope>NUCLEOTIDE SEQUENCE [LARGE SCALE GENOMIC DNA]</scope>
    <source>
        <strain evidence="22">PCC 7822</strain>
    </source>
</reference>
<feature type="domain" description="PAC" evidence="20">
    <location>
        <begin position="453"/>
        <end position="505"/>
    </location>
</feature>
<dbReference type="eggNOG" id="COG5000">
    <property type="taxonomic scope" value="Bacteria"/>
</dbReference>
<dbReference type="SMART" id="SM00091">
    <property type="entry name" value="PAS"/>
    <property type="match status" value="7"/>
</dbReference>
<evidence type="ECO:0000259" key="19">
    <source>
        <dbReference type="PROSITE" id="PS50112"/>
    </source>
</evidence>
<dbReference type="CDD" id="cd00082">
    <property type="entry name" value="HisKA"/>
    <property type="match status" value="1"/>
</dbReference>
<evidence type="ECO:0000256" key="14">
    <source>
        <dbReference type="ARBA" id="ARBA00023012"/>
    </source>
</evidence>
<dbReference type="FunFam" id="2.10.70.100:FF:000001">
    <property type="entry name" value="Sensory transduction histidine kinase"/>
    <property type="match status" value="1"/>
</dbReference>
<keyword evidence="4" id="KW-1003">Cell membrane</keyword>
<keyword evidence="14" id="KW-0902">Two-component regulatory system</keyword>
<dbReference type="eggNOG" id="COG2461">
    <property type="taxonomic scope" value="Bacteria"/>
</dbReference>
<dbReference type="InterPro" id="IPR038318">
    <property type="entry name" value="KdpD_sf"/>
</dbReference>
<evidence type="ECO:0000256" key="16">
    <source>
        <dbReference type="SAM" id="Coils"/>
    </source>
</evidence>
<evidence type="ECO:0000313" key="21">
    <source>
        <dbReference type="EMBL" id="ADN15548.1"/>
    </source>
</evidence>
<dbReference type="Gene3D" id="3.30.565.10">
    <property type="entry name" value="Histidine kinase-like ATPase, C-terminal domain"/>
    <property type="match status" value="1"/>
</dbReference>
<evidence type="ECO:0000256" key="17">
    <source>
        <dbReference type="SAM" id="Phobius"/>
    </source>
</evidence>
<dbReference type="Gene3D" id="1.10.287.130">
    <property type="match status" value="1"/>
</dbReference>
<keyword evidence="16" id="KW-0175">Coiled coil</keyword>
<feature type="domain" description="Histidine kinase" evidence="18">
    <location>
        <begin position="1049"/>
        <end position="1258"/>
    </location>
</feature>
<name>E0UG47_GLOV7</name>
<keyword evidence="9" id="KW-0677">Repeat</keyword>
<dbReference type="InterPro" id="IPR013655">
    <property type="entry name" value="PAS_fold_3"/>
</dbReference>
<dbReference type="InterPro" id="IPR036890">
    <property type="entry name" value="HATPase_C_sf"/>
</dbReference>
<dbReference type="Pfam" id="PF00512">
    <property type="entry name" value="HisKA"/>
    <property type="match status" value="1"/>
</dbReference>
<feature type="domain" description="PAS" evidence="19">
    <location>
        <begin position="631"/>
        <end position="701"/>
    </location>
</feature>
<dbReference type="InterPro" id="IPR035965">
    <property type="entry name" value="PAS-like_dom_sf"/>
</dbReference>
<gene>
    <name evidence="21" type="ordered locus">Cyan7822_3607</name>
</gene>
<dbReference type="Gene3D" id="1.20.120.620">
    <property type="entry name" value="Backbone structure of the membrane domain of e. Coli histidine kinase receptor kdpd"/>
    <property type="match status" value="1"/>
</dbReference>
<feature type="domain" description="PAS" evidence="19">
    <location>
        <begin position="760"/>
        <end position="827"/>
    </location>
</feature>
<dbReference type="GO" id="GO:0005886">
    <property type="term" value="C:plasma membrane"/>
    <property type="evidence" value="ECO:0007669"/>
    <property type="project" value="UniProtKB-SubCell"/>
</dbReference>
<dbReference type="InterPro" id="IPR005467">
    <property type="entry name" value="His_kinase_dom"/>
</dbReference>
<evidence type="ECO:0000259" key="18">
    <source>
        <dbReference type="PROSITE" id="PS50109"/>
    </source>
</evidence>
<feature type="domain" description="PAS" evidence="19">
    <location>
        <begin position="249"/>
        <end position="322"/>
    </location>
</feature>
<feature type="transmembrane region" description="Helical" evidence="17">
    <location>
        <begin position="39"/>
        <end position="55"/>
    </location>
</feature>
<dbReference type="AlphaFoldDB" id="E0UG47"/>
<keyword evidence="13 17" id="KW-1133">Transmembrane helix</keyword>
<keyword evidence="11 21" id="KW-0418">Kinase</keyword>
<dbReference type="SMART" id="SM00387">
    <property type="entry name" value="HATPase_c"/>
    <property type="match status" value="1"/>
</dbReference>
<dbReference type="Pfam" id="PF08448">
    <property type="entry name" value="PAS_4"/>
    <property type="match status" value="2"/>
</dbReference>
<dbReference type="PANTHER" id="PTHR43304">
    <property type="entry name" value="PHYTOCHROME-LIKE PROTEIN CPH1"/>
    <property type="match status" value="1"/>
</dbReference>
<accession>E0UG47</accession>
<comment type="catalytic activity">
    <reaction evidence="1">
        <text>ATP + protein L-histidine = ADP + protein N-phospho-L-histidine.</text>
        <dbReference type="EC" id="2.7.13.3"/>
    </reaction>
</comment>
<evidence type="ECO:0000313" key="22">
    <source>
        <dbReference type="Proteomes" id="UP000008206"/>
    </source>
</evidence>
<keyword evidence="12" id="KW-0067">ATP-binding</keyword>
<dbReference type="Pfam" id="PF08447">
    <property type="entry name" value="PAS_3"/>
    <property type="match status" value="3"/>
</dbReference>
<dbReference type="eggNOG" id="COG4251">
    <property type="taxonomic scope" value="Bacteria"/>
</dbReference>
<feature type="domain" description="PAC" evidence="20">
    <location>
        <begin position="704"/>
        <end position="756"/>
    </location>
</feature>
<organism evidence="21 22">
    <name type="scientific">Gloeothece verrucosa (strain PCC 7822)</name>
    <name type="common">Cyanothece sp. (strain PCC 7822)</name>
    <dbReference type="NCBI Taxonomy" id="497965"/>
    <lineage>
        <taxon>Bacteria</taxon>
        <taxon>Bacillati</taxon>
        <taxon>Cyanobacteriota</taxon>
        <taxon>Cyanophyceae</taxon>
        <taxon>Oscillatoriophycideae</taxon>
        <taxon>Chroococcales</taxon>
        <taxon>Aphanothecaceae</taxon>
        <taxon>Gloeothece</taxon>
        <taxon>Gloeothece verrucosa</taxon>
    </lineage>
</organism>
<dbReference type="GO" id="GO:0000155">
    <property type="term" value="F:phosphorelay sensor kinase activity"/>
    <property type="evidence" value="ECO:0007669"/>
    <property type="project" value="InterPro"/>
</dbReference>
<protein>
    <recommendedName>
        <fullName evidence="3">histidine kinase</fullName>
        <ecNumber evidence="3">2.7.13.3</ecNumber>
    </recommendedName>
</protein>
<keyword evidence="7" id="KW-0808">Transferase</keyword>
<dbReference type="GO" id="GO:0005524">
    <property type="term" value="F:ATP binding"/>
    <property type="evidence" value="ECO:0007669"/>
    <property type="project" value="UniProtKB-KW"/>
</dbReference>
<dbReference type="InterPro" id="IPR004358">
    <property type="entry name" value="Sig_transdc_His_kin-like_C"/>
</dbReference>
<keyword evidence="22" id="KW-1185">Reference proteome</keyword>
<feature type="domain" description="PAC" evidence="20">
    <location>
        <begin position="959"/>
        <end position="1017"/>
    </location>
</feature>
<dbReference type="NCBIfam" id="TIGR00229">
    <property type="entry name" value="sensory_box"/>
    <property type="match status" value="7"/>
</dbReference>
<dbReference type="PRINTS" id="PR00344">
    <property type="entry name" value="BCTRLSENSOR"/>
</dbReference>
<proteinExistence type="predicted"/>
<evidence type="ECO:0000256" key="9">
    <source>
        <dbReference type="ARBA" id="ARBA00022737"/>
    </source>
</evidence>
<dbReference type="InterPro" id="IPR001610">
    <property type="entry name" value="PAC"/>
</dbReference>
<evidence type="ECO:0000259" key="20">
    <source>
        <dbReference type="PROSITE" id="PS50113"/>
    </source>
</evidence>
<dbReference type="PROSITE" id="PS50109">
    <property type="entry name" value="HIS_KIN"/>
    <property type="match status" value="1"/>
</dbReference>
<dbReference type="eggNOG" id="COG2202">
    <property type="taxonomic scope" value="Bacteria"/>
</dbReference>
<feature type="domain" description="PAC" evidence="20">
    <location>
        <begin position="325"/>
        <end position="377"/>
    </location>
</feature>
<dbReference type="InterPro" id="IPR000700">
    <property type="entry name" value="PAS-assoc_C"/>
</dbReference>
<dbReference type="InterPro" id="IPR013656">
    <property type="entry name" value="PAS_4"/>
</dbReference>
<feature type="coiled-coil region" evidence="16">
    <location>
        <begin position="105"/>
        <end position="132"/>
    </location>
</feature>
<dbReference type="SMART" id="SM00086">
    <property type="entry name" value="PAC"/>
    <property type="match status" value="6"/>
</dbReference>
<keyword evidence="15 17" id="KW-0472">Membrane</keyword>
<dbReference type="FunFam" id="3.30.450.20:FF:000099">
    <property type="entry name" value="Sensory box sensor histidine kinase"/>
    <property type="match status" value="1"/>
</dbReference>
<feature type="domain" description="PAC" evidence="20">
    <location>
        <begin position="832"/>
        <end position="884"/>
    </location>
</feature>
<dbReference type="STRING" id="497965.Cyan7822_3607"/>
<dbReference type="InterPro" id="IPR003594">
    <property type="entry name" value="HATPase_dom"/>
</dbReference>
<evidence type="ECO:0000256" key="10">
    <source>
        <dbReference type="ARBA" id="ARBA00022741"/>
    </source>
</evidence>
<dbReference type="eggNOG" id="COG2205">
    <property type="taxonomic scope" value="Bacteria"/>
</dbReference>
<dbReference type="SUPFAM" id="SSF47384">
    <property type="entry name" value="Homodimeric domain of signal transducing histidine kinase"/>
    <property type="match status" value="1"/>
</dbReference>
<keyword evidence="5" id="KW-0997">Cell inner membrane</keyword>
<comment type="subcellular location">
    <subcellularLocation>
        <location evidence="2">Cell inner membrane</location>
        <topology evidence="2">Multi-pass membrane protein</topology>
    </subcellularLocation>
</comment>
<evidence type="ECO:0000256" key="12">
    <source>
        <dbReference type="ARBA" id="ARBA00022840"/>
    </source>
</evidence>
<feature type="domain" description="PAS" evidence="19">
    <location>
        <begin position="378"/>
        <end position="420"/>
    </location>
</feature>
<feature type="coiled-coil region" evidence="16">
    <location>
        <begin position="361"/>
        <end position="388"/>
    </location>
</feature>
<dbReference type="HOGENOM" id="CLU_000445_114_18_3"/>
<dbReference type="EC" id="2.7.13.3" evidence="3"/>
<dbReference type="Pfam" id="PF13188">
    <property type="entry name" value="PAS_8"/>
    <property type="match status" value="1"/>
</dbReference>
<dbReference type="OrthoDB" id="9808408at2"/>
<evidence type="ECO:0000256" key="13">
    <source>
        <dbReference type="ARBA" id="ARBA00022989"/>
    </source>
</evidence>
<feature type="domain" description="PAC" evidence="20">
    <location>
        <begin position="578"/>
        <end position="630"/>
    </location>
</feature>
<dbReference type="Pfam" id="PF13493">
    <property type="entry name" value="DUF4118"/>
    <property type="match status" value="1"/>
</dbReference>
<evidence type="ECO:0000256" key="2">
    <source>
        <dbReference type="ARBA" id="ARBA00004429"/>
    </source>
</evidence>
<feature type="domain" description="PAS" evidence="19">
    <location>
        <begin position="885"/>
        <end position="955"/>
    </location>
</feature>
<sequence length="1258" mass="145307">MLIDYRPQIQRHTIAVLSVTIALLLMLLINPWISMQSSPFLMFFLAVTVSAWYGGIKPGLVATILSALASYYWFVLPLHSFDLILTEAFRTLIFFIECCLICILCEALHQAKKRVEQNLQFLQEKEALLEMTNTQVSQILESITEGFFTVDHQWGFTYINHHCEMIFERAKQELLGQNIWQVLPEVEATVYEQFHQALAQQRSIRLEKSIFSQSEQYYEIRAYPIPKGLAVYVLDVTEQRLANRQLKESELRFRQLAENIDQVFWISSAQKANLLYISPAYQTIWGKSCDSLYEFPRSWLDSVHPEDQQRVAKATEKLRSTQEDFKEDYRIIRPDGEIRWIAARTFFIRDENGNKYRVAGLAEDITERKRAEEANKESERRFRRLVESNLFGVAFANTQGKVHYANDYYLRMLGYTQQELQAGLISWERMTPAEWLPLDFKALEELKIKGVATAFEKEYFHKKGQRVPILIGAAFLDEPYSKATEMIGFFLDLTRVKEAEKALQRREEELHLIADAAPALIAYVDANECYRFNNGRYEQWFGIPIEQIKGKTIKETIGDKLYQDIRPRIEQVLKGEEVSYEQEIFLPIGECRYIRANYVPRFDGEGKVEGFVALINDITDRKRIEDNLRESEERFRMMANSSPVMIWVSDETGGRTFVNQTWLNLSGRSFQEELGDGWTKSLHPEDVSRCLDTYLYALDAHQPFEIEYRIKAANGEYRWILERGCPRFTKFAKFSGYIGSCTDVTERQRALQALQESEQALQQHAQMLDLANDSIIICDLDESIAYWNQGAERLYGWTKAEVQGQRINSLLKTVFPQSISEIHDILKTLGYWQGELTQTREDGSQIVVSSRWTLQYNSDGQPIAILAISDDITERKQVEAALLRSEERFRGIFEQAAVGMSLLNLEGRWLRVNHKLSLIVGYSPEELLEMTFQEITYPEDLETNLNYVRQLLAGEIETYSMEKRYIRRDQSLIWVEITVSLVREAGHSSQQIGQPQYFITVVEEIGERKQAERALQERAVELTSLNTVLASTTAMLQKRNQELDQFAYIVSHDLKAPLRAIANLSEWIEEDLQAELPPENQQQLQLLRQRVYRMENLINGVLEYSRVGRKETTIETFSVLELLTDVIDSLSPPPTFTIEIVSPMPTLTGIKLFLGQIFSNLIGNAINHHPRADGHVWISAKELENFYEFAVSDDGKGIAPEHHQRIFGIFQTLEKSEKPESTGIGLAIVKKIVELQGGNITVESEVNQGTTFHFSWPK</sequence>
<feature type="domain" description="PAS" evidence="19">
    <location>
        <begin position="132"/>
        <end position="201"/>
    </location>
</feature>
<dbReference type="CDD" id="cd00130">
    <property type="entry name" value="PAS"/>
    <property type="match status" value="7"/>
</dbReference>
<dbReference type="InterPro" id="IPR052162">
    <property type="entry name" value="Sensor_kinase/Photoreceptor"/>
</dbReference>
<dbReference type="InterPro" id="IPR000014">
    <property type="entry name" value="PAS"/>
</dbReference>
<evidence type="ECO:0000256" key="11">
    <source>
        <dbReference type="ARBA" id="ARBA00022777"/>
    </source>
</evidence>
<keyword evidence="6" id="KW-0597">Phosphoprotein</keyword>
<keyword evidence="10" id="KW-0547">Nucleotide-binding</keyword>
<feature type="coiled-coil region" evidence="16">
    <location>
        <begin position="747"/>
        <end position="774"/>
    </location>
</feature>